<keyword evidence="4" id="KW-0547">Nucleotide-binding</keyword>
<dbReference type="GO" id="GO:0005634">
    <property type="term" value="C:nucleus"/>
    <property type="evidence" value="ECO:0007669"/>
    <property type="project" value="TreeGrafter"/>
</dbReference>
<dbReference type="GO" id="GO:0005524">
    <property type="term" value="F:ATP binding"/>
    <property type="evidence" value="ECO:0007669"/>
    <property type="project" value="UniProtKB-KW"/>
</dbReference>
<evidence type="ECO:0000259" key="10">
    <source>
        <dbReference type="PROSITE" id="PS50020"/>
    </source>
</evidence>
<evidence type="ECO:0000256" key="3">
    <source>
        <dbReference type="ARBA" id="ARBA00022679"/>
    </source>
</evidence>
<dbReference type="InParanoid" id="K1WRP3"/>
<dbReference type="InterPro" id="IPR000719">
    <property type="entry name" value="Prot_kinase_dom"/>
</dbReference>
<name>K1WRP3_MARBU</name>
<dbReference type="SMART" id="SM00220">
    <property type="entry name" value="S_TKc"/>
    <property type="match status" value="1"/>
</dbReference>
<protein>
    <recommendedName>
        <fullName evidence="1">non-specific serine/threonine protein kinase</fullName>
        <ecNumber evidence="1">2.7.11.1</ecNumber>
    </recommendedName>
</protein>
<keyword evidence="5 11" id="KW-0418">Kinase</keyword>
<sequence length="530" mass="60546">MAIRKLKKKEKASMRVTYPELKSLPDGWEWFISADNDCVVYSLERERVKTQQHPSHGRLPTPWVFKAFEDGDWVKLRYWNPQTKKSTRQDPRYSQAALHAIRRNASNVEGLEITASIRRSGIPLEKCKRAPIGTRNTRAKYEIMHIIDRGDGTGPGAMNLGVFVVRVKDGNLSRLSVEKRFKPDCIEFAKREVRILHQLRHPAISFYTAAFFDDCERIGSLYVEFCDSGSLENIITEYSKRRIAGQDVFVPEGFIWHALAGLVDALAYLANGRSFMDHNVTGSGRLEGWMPILHRDIKPDNILIRSRDRIGTKKYPYCILADFGLATEDVQTGHPLADGGQNYGFKCGTPTWFAPELRYIPYPARGNIDHKQRFPSPYRHSGKTDLWAVGACIFNLAECEAFSSNGSGTRSTHSNAHLVFDRMPKGLPAEDWMQGLASNKDPMQIRDEYSPTLGRAILICTTVDPRKRPDAALVVQYLKKAIVYEEIKNPETEEDMLPRWALKVHDYHARKPFPAWPYHPPPRGQEIQYR</sequence>
<dbReference type="GeneID" id="18756952"/>
<evidence type="ECO:0000313" key="12">
    <source>
        <dbReference type="Proteomes" id="UP000006753"/>
    </source>
</evidence>
<dbReference type="InterPro" id="IPR008271">
    <property type="entry name" value="Ser/Thr_kinase_AS"/>
</dbReference>
<evidence type="ECO:0000256" key="2">
    <source>
        <dbReference type="ARBA" id="ARBA00022527"/>
    </source>
</evidence>
<dbReference type="RefSeq" id="XP_007288906.1">
    <property type="nucleotide sequence ID" value="XM_007288844.1"/>
</dbReference>
<feature type="domain" description="Protein kinase" evidence="9">
    <location>
        <begin position="147"/>
        <end position="483"/>
    </location>
</feature>
<dbReference type="InterPro" id="IPR050660">
    <property type="entry name" value="NEK_Ser/Thr_kinase"/>
</dbReference>
<dbReference type="PANTHER" id="PTHR43671">
    <property type="entry name" value="SERINE/THREONINE-PROTEIN KINASE NEK"/>
    <property type="match status" value="1"/>
</dbReference>
<feature type="domain" description="WW" evidence="10">
    <location>
        <begin position="57"/>
        <end position="93"/>
    </location>
</feature>
<evidence type="ECO:0000256" key="4">
    <source>
        <dbReference type="ARBA" id="ARBA00022741"/>
    </source>
</evidence>
<evidence type="ECO:0000259" key="9">
    <source>
        <dbReference type="PROSITE" id="PS50011"/>
    </source>
</evidence>
<dbReference type="InterPro" id="IPR011009">
    <property type="entry name" value="Kinase-like_dom_sf"/>
</dbReference>
<evidence type="ECO:0000256" key="1">
    <source>
        <dbReference type="ARBA" id="ARBA00012513"/>
    </source>
</evidence>
<dbReference type="AlphaFoldDB" id="K1WRP3"/>
<dbReference type="STRING" id="1072389.K1WRP3"/>
<dbReference type="PROSITE" id="PS00108">
    <property type="entry name" value="PROTEIN_KINASE_ST"/>
    <property type="match status" value="1"/>
</dbReference>
<accession>K1WRP3</accession>
<keyword evidence="2 11" id="KW-0723">Serine/threonine-protein kinase</keyword>
<gene>
    <name evidence="11" type="ORF">MBM_01017</name>
</gene>
<dbReference type="OMA" id="QYHTHES"/>
<dbReference type="EMBL" id="JH921429">
    <property type="protein sequence ID" value="EKD20335.1"/>
    <property type="molecule type" value="Genomic_DNA"/>
</dbReference>
<evidence type="ECO:0000256" key="8">
    <source>
        <dbReference type="ARBA" id="ARBA00048679"/>
    </source>
</evidence>
<proteinExistence type="predicted"/>
<comment type="catalytic activity">
    <reaction evidence="8">
        <text>L-seryl-[protein] + ATP = O-phospho-L-seryl-[protein] + ADP + H(+)</text>
        <dbReference type="Rhea" id="RHEA:17989"/>
        <dbReference type="Rhea" id="RHEA-COMP:9863"/>
        <dbReference type="Rhea" id="RHEA-COMP:11604"/>
        <dbReference type="ChEBI" id="CHEBI:15378"/>
        <dbReference type="ChEBI" id="CHEBI:29999"/>
        <dbReference type="ChEBI" id="CHEBI:30616"/>
        <dbReference type="ChEBI" id="CHEBI:83421"/>
        <dbReference type="ChEBI" id="CHEBI:456216"/>
        <dbReference type="EC" id="2.7.11.1"/>
    </reaction>
</comment>
<dbReference type="PANTHER" id="PTHR43671:SF98">
    <property type="entry name" value="SERINE_THREONINE-PROTEIN KINASE NEK11"/>
    <property type="match status" value="1"/>
</dbReference>
<evidence type="ECO:0000256" key="6">
    <source>
        <dbReference type="ARBA" id="ARBA00022840"/>
    </source>
</evidence>
<dbReference type="CDD" id="cd00180">
    <property type="entry name" value="PKc"/>
    <property type="match status" value="1"/>
</dbReference>
<dbReference type="Proteomes" id="UP000006753">
    <property type="component" value="Unassembled WGS sequence"/>
</dbReference>
<keyword evidence="6" id="KW-0067">ATP-binding</keyword>
<dbReference type="eggNOG" id="KOG0591">
    <property type="taxonomic scope" value="Eukaryota"/>
</dbReference>
<dbReference type="KEGG" id="mbe:MBM_01017"/>
<comment type="catalytic activity">
    <reaction evidence="7">
        <text>L-threonyl-[protein] + ATP = O-phospho-L-threonyl-[protein] + ADP + H(+)</text>
        <dbReference type="Rhea" id="RHEA:46608"/>
        <dbReference type="Rhea" id="RHEA-COMP:11060"/>
        <dbReference type="Rhea" id="RHEA-COMP:11605"/>
        <dbReference type="ChEBI" id="CHEBI:15378"/>
        <dbReference type="ChEBI" id="CHEBI:30013"/>
        <dbReference type="ChEBI" id="CHEBI:30616"/>
        <dbReference type="ChEBI" id="CHEBI:61977"/>
        <dbReference type="ChEBI" id="CHEBI:456216"/>
        <dbReference type="EC" id="2.7.11.1"/>
    </reaction>
</comment>
<dbReference type="OrthoDB" id="310217at2759"/>
<keyword evidence="3" id="KW-0808">Transferase</keyword>
<dbReference type="InterPro" id="IPR001202">
    <property type="entry name" value="WW_dom"/>
</dbReference>
<reference evidence="11 12" key="1">
    <citation type="journal article" date="2012" name="BMC Genomics">
        <title>Sequencing the genome of Marssonina brunnea reveals fungus-poplar co-evolution.</title>
        <authorList>
            <person name="Zhu S."/>
            <person name="Cao Y.-Z."/>
            <person name="Jiang C."/>
            <person name="Tan B.-Y."/>
            <person name="Wang Z."/>
            <person name="Feng S."/>
            <person name="Zhang L."/>
            <person name="Su X.-H."/>
            <person name="Brejova B."/>
            <person name="Vinar T."/>
            <person name="Xu M."/>
            <person name="Wang M.-X."/>
            <person name="Zhang S.-G."/>
            <person name="Huang M.-R."/>
            <person name="Wu R."/>
            <person name="Zhou Y."/>
        </authorList>
    </citation>
    <scope>NUCLEOTIDE SEQUENCE [LARGE SCALE GENOMIC DNA]</scope>
    <source>
        <strain evidence="11 12">MB_m1</strain>
    </source>
</reference>
<evidence type="ECO:0000313" key="11">
    <source>
        <dbReference type="EMBL" id="EKD20335.1"/>
    </source>
</evidence>
<evidence type="ECO:0000256" key="7">
    <source>
        <dbReference type="ARBA" id="ARBA00047899"/>
    </source>
</evidence>
<dbReference type="HOGENOM" id="CLU_542964_0_0_1"/>
<dbReference type="EC" id="2.7.11.1" evidence="1"/>
<dbReference type="GO" id="GO:0004674">
    <property type="term" value="F:protein serine/threonine kinase activity"/>
    <property type="evidence" value="ECO:0007669"/>
    <property type="project" value="UniProtKB-KW"/>
</dbReference>
<evidence type="ECO:0000256" key="5">
    <source>
        <dbReference type="ARBA" id="ARBA00022777"/>
    </source>
</evidence>
<dbReference type="PROSITE" id="PS50020">
    <property type="entry name" value="WW_DOMAIN_2"/>
    <property type="match status" value="1"/>
</dbReference>
<dbReference type="PROSITE" id="PS50011">
    <property type="entry name" value="PROTEIN_KINASE_DOM"/>
    <property type="match status" value="1"/>
</dbReference>
<dbReference type="Pfam" id="PF00069">
    <property type="entry name" value="Pkinase"/>
    <property type="match status" value="1"/>
</dbReference>
<keyword evidence="12" id="KW-1185">Reference proteome</keyword>
<organism evidence="11 12">
    <name type="scientific">Marssonina brunnea f. sp. multigermtubi (strain MB_m1)</name>
    <name type="common">Marssonina leaf spot fungus</name>
    <dbReference type="NCBI Taxonomy" id="1072389"/>
    <lineage>
        <taxon>Eukaryota</taxon>
        <taxon>Fungi</taxon>
        <taxon>Dikarya</taxon>
        <taxon>Ascomycota</taxon>
        <taxon>Pezizomycotina</taxon>
        <taxon>Leotiomycetes</taxon>
        <taxon>Helotiales</taxon>
        <taxon>Drepanopezizaceae</taxon>
        <taxon>Drepanopeziza</taxon>
    </lineage>
</organism>
<dbReference type="Gene3D" id="1.10.510.10">
    <property type="entry name" value="Transferase(Phosphotransferase) domain 1"/>
    <property type="match status" value="1"/>
</dbReference>
<dbReference type="SUPFAM" id="SSF56112">
    <property type="entry name" value="Protein kinase-like (PK-like)"/>
    <property type="match status" value="1"/>
</dbReference>